<dbReference type="GO" id="GO:0016491">
    <property type="term" value="F:oxidoreductase activity"/>
    <property type="evidence" value="ECO:0007669"/>
    <property type="project" value="UniProtKB-KW"/>
</dbReference>
<evidence type="ECO:0000313" key="4">
    <source>
        <dbReference type="Proteomes" id="UP000000844"/>
    </source>
</evidence>
<sequence length="249" mass="25749">MSRFTGKKAVVTGGTHGMGLGIVRALAAGGAEVVLTGRDERKVEQARDQLNIPGVHVVRSDATSAADIDALGGFVAETLGRVDAVFVNHGVAEFQTLGELTADSFDKQFAVNTKGAVFTVKRLAPLLRDGGSVTFTTVANDRIFPGLSGYSGSKEALHAIAKVLAAEFLPRRIRVNSVAPGYIKTPSMGVPGLSDAERAAFEAEGDQTPLGRLGSIEEVAAAALFLGFDATYTTAAELAVDGGFAQGIA</sequence>
<dbReference type="InterPro" id="IPR002347">
    <property type="entry name" value="SDR_fam"/>
</dbReference>
<dbReference type="CDD" id="cd05233">
    <property type="entry name" value="SDR_c"/>
    <property type="match status" value="1"/>
</dbReference>
<evidence type="ECO:0000256" key="1">
    <source>
        <dbReference type="ARBA" id="ARBA00006484"/>
    </source>
</evidence>
<dbReference type="KEGG" id="sna:Snas_1244"/>
<evidence type="ECO:0000313" key="3">
    <source>
        <dbReference type="EMBL" id="ADD40954.1"/>
    </source>
</evidence>
<dbReference type="Gene3D" id="3.40.50.720">
    <property type="entry name" value="NAD(P)-binding Rossmann-like Domain"/>
    <property type="match status" value="1"/>
</dbReference>
<accession>D3PU08</accession>
<evidence type="ECO:0000256" key="2">
    <source>
        <dbReference type="ARBA" id="ARBA00023002"/>
    </source>
</evidence>
<dbReference type="RefSeq" id="WP_013016525.1">
    <property type="nucleotide sequence ID" value="NC_013947.1"/>
</dbReference>
<reference evidence="3 4" key="1">
    <citation type="journal article" date="2009" name="Stand. Genomic Sci.">
        <title>Complete genome sequence of Stackebrandtia nassauensis type strain (LLR-40K-21).</title>
        <authorList>
            <person name="Munk C."/>
            <person name="Lapidus A."/>
            <person name="Copeland A."/>
            <person name="Jando M."/>
            <person name="Mayilraj S."/>
            <person name="Glavina Del Rio T."/>
            <person name="Nolan M."/>
            <person name="Chen F."/>
            <person name="Lucas S."/>
            <person name="Tice H."/>
            <person name="Cheng J.F."/>
            <person name="Han C."/>
            <person name="Detter J.C."/>
            <person name="Bruce D."/>
            <person name="Goodwin L."/>
            <person name="Chain P."/>
            <person name="Pitluck S."/>
            <person name="Goker M."/>
            <person name="Ovchinikova G."/>
            <person name="Pati A."/>
            <person name="Ivanova N."/>
            <person name="Mavromatis K."/>
            <person name="Chen A."/>
            <person name="Palaniappan K."/>
            <person name="Land M."/>
            <person name="Hauser L."/>
            <person name="Chang Y.J."/>
            <person name="Jeffries C.D."/>
            <person name="Bristow J."/>
            <person name="Eisen J.A."/>
            <person name="Markowitz V."/>
            <person name="Hugenholtz P."/>
            <person name="Kyrpides N.C."/>
            <person name="Klenk H.P."/>
        </authorList>
    </citation>
    <scope>NUCLEOTIDE SEQUENCE [LARGE SCALE GENOMIC DNA]</scope>
    <source>
        <strain evidence="4">DSM 44728 / CIP 108903 / NRRL B-16338 / NBRC 102104 / LLR-40K-21</strain>
    </source>
</reference>
<dbReference type="PRINTS" id="PR00081">
    <property type="entry name" value="GDHRDH"/>
</dbReference>
<keyword evidence="4" id="KW-1185">Reference proteome</keyword>
<dbReference type="SUPFAM" id="SSF51735">
    <property type="entry name" value="NAD(P)-binding Rossmann-fold domains"/>
    <property type="match status" value="1"/>
</dbReference>
<dbReference type="STRING" id="446470.Snas_1244"/>
<dbReference type="Proteomes" id="UP000000844">
    <property type="component" value="Chromosome"/>
</dbReference>
<dbReference type="HOGENOM" id="CLU_010194_1_0_11"/>
<dbReference type="AlphaFoldDB" id="D3PU08"/>
<proteinExistence type="inferred from homology"/>
<dbReference type="PANTHER" id="PTHR43943">
    <property type="entry name" value="DEHYDROGENASE/REDUCTASE (SDR FAMILY) MEMBER 4"/>
    <property type="match status" value="1"/>
</dbReference>
<protein>
    <submittedName>
        <fullName evidence="3">Short-chain dehydrogenase/reductase SDR</fullName>
    </submittedName>
</protein>
<name>D3PU08_STANL</name>
<dbReference type="Pfam" id="PF13561">
    <property type="entry name" value="adh_short_C2"/>
    <property type="match status" value="1"/>
</dbReference>
<dbReference type="InterPro" id="IPR036291">
    <property type="entry name" value="NAD(P)-bd_dom_sf"/>
</dbReference>
<dbReference type="eggNOG" id="COG1028">
    <property type="taxonomic scope" value="Bacteria"/>
</dbReference>
<comment type="similarity">
    <text evidence="1">Belongs to the short-chain dehydrogenases/reductases (SDR) family.</text>
</comment>
<gene>
    <name evidence="3" type="ordered locus">Snas_1244</name>
</gene>
<keyword evidence="2" id="KW-0560">Oxidoreductase</keyword>
<dbReference type="EMBL" id="CP001778">
    <property type="protein sequence ID" value="ADD40954.1"/>
    <property type="molecule type" value="Genomic_DNA"/>
</dbReference>
<organism evidence="3 4">
    <name type="scientific">Stackebrandtia nassauensis (strain DSM 44728 / CIP 108903 / NRRL B-16338 / NBRC 102104 / LLR-40K-21)</name>
    <dbReference type="NCBI Taxonomy" id="446470"/>
    <lineage>
        <taxon>Bacteria</taxon>
        <taxon>Bacillati</taxon>
        <taxon>Actinomycetota</taxon>
        <taxon>Actinomycetes</taxon>
        <taxon>Glycomycetales</taxon>
        <taxon>Glycomycetaceae</taxon>
        <taxon>Stackebrandtia</taxon>
    </lineage>
</organism>
<dbReference type="OrthoDB" id="9803333at2"/>
<dbReference type="FunFam" id="3.40.50.720:FF:000084">
    <property type="entry name" value="Short-chain dehydrogenase reductase"/>
    <property type="match status" value="1"/>
</dbReference>
<dbReference type="PANTHER" id="PTHR43943:SF2">
    <property type="entry name" value="DEHYDROGENASE_REDUCTASE 4"/>
    <property type="match status" value="1"/>
</dbReference>